<dbReference type="PANTHER" id="PTHR23227:SF67">
    <property type="entry name" value="CRANIOFACIAL DEVELOPMENT PROTEIN 2-LIKE"/>
    <property type="match status" value="1"/>
</dbReference>
<reference evidence="2" key="2">
    <citation type="submission" date="2025-09" db="UniProtKB">
        <authorList>
            <consortium name="Ensembl"/>
        </authorList>
    </citation>
    <scope>IDENTIFICATION</scope>
</reference>
<dbReference type="Ensembl" id="ENSGMOT00000025611.1">
    <property type="protein sequence ID" value="ENSGMOP00000061361.1"/>
    <property type="gene ID" value="ENSGMOG00000022506.1"/>
</dbReference>
<dbReference type="GeneTree" id="ENSGT00940000163895"/>
<keyword evidence="3" id="KW-1185">Reference proteome</keyword>
<sequence length="336" mass="37974">MTDDSQTHLEAGISRADILKPKVTLRVGCWNVRTLYQTGKLAQVIKEMESYNLELIGVSETRWTGSGNRQLATGHQIMYSGRTDDHHSRGVAIITTKQVHKCLLEWKPVNERIIKARYNSSFAKLTVIVCYAPTEDSPEVEKDIFYDKLQELVDETPSHDVLLIMGVLNAKVGSKNEGKESTMGKQGMGEINDNGERLTALCQENRLVIGGTIFEHENIHKLTWTSPNGNTRNQIDHIIINNRWRSSLQDVVAKRGADVGSDHTLRSKDKIKTQKDQENRPTGTSYECSKTKRSRREEILPNPGEEQVYSFTEPARTRPVPLQQSSAGSWREMART</sequence>
<reference evidence="2" key="1">
    <citation type="submission" date="2025-08" db="UniProtKB">
        <authorList>
            <consortium name="Ensembl"/>
        </authorList>
    </citation>
    <scope>IDENTIFICATION</scope>
</reference>
<dbReference type="PANTHER" id="PTHR23227">
    <property type="entry name" value="BUCENTAUR RELATED"/>
    <property type="match status" value="1"/>
</dbReference>
<evidence type="ECO:0000256" key="1">
    <source>
        <dbReference type="SAM" id="MobiDB-lite"/>
    </source>
</evidence>
<name>A0A8C5CIW0_GADMO</name>
<proteinExistence type="predicted"/>
<accession>A0A8C5CIW0</accession>
<dbReference type="InterPro" id="IPR036691">
    <property type="entry name" value="Endo/exonu/phosph_ase_sf"/>
</dbReference>
<dbReference type="InterPro" id="IPR027124">
    <property type="entry name" value="Swc5/CFDP1/2"/>
</dbReference>
<dbReference type="AlphaFoldDB" id="A0A8C5CIW0"/>
<dbReference type="Gene3D" id="3.60.10.10">
    <property type="entry name" value="Endonuclease/exonuclease/phosphatase"/>
    <property type="match status" value="1"/>
</dbReference>
<protein>
    <recommendedName>
        <fullName evidence="4">Endonuclease/exonuclease/phosphatase domain-containing protein</fullName>
    </recommendedName>
</protein>
<feature type="region of interest" description="Disordered" evidence="1">
    <location>
        <begin position="255"/>
        <end position="336"/>
    </location>
</feature>
<evidence type="ECO:0000313" key="3">
    <source>
        <dbReference type="Proteomes" id="UP000694546"/>
    </source>
</evidence>
<dbReference type="SUPFAM" id="SSF56219">
    <property type="entry name" value="DNase I-like"/>
    <property type="match status" value="1"/>
</dbReference>
<evidence type="ECO:0008006" key="4">
    <source>
        <dbReference type="Google" id="ProtNLM"/>
    </source>
</evidence>
<dbReference type="OMA" id="WREMART"/>
<feature type="compositionally biased region" description="Basic and acidic residues" evidence="1">
    <location>
        <begin position="255"/>
        <end position="279"/>
    </location>
</feature>
<dbReference type="Proteomes" id="UP000694546">
    <property type="component" value="Chromosome 4"/>
</dbReference>
<organism evidence="2 3">
    <name type="scientific">Gadus morhua</name>
    <name type="common">Atlantic cod</name>
    <dbReference type="NCBI Taxonomy" id="8049"/>
    <lineage>
        <taxon>Eukaryota</taxon>
        <taxon>Metazoa</taxon>
        <taxon>Chordata</taxon>
        <taxon>Craniata</taxon>
        <taxon>Vertebrata</taxon>
        <taxon>Euteleostomi</taxon>
        <taxon>Actinopterygii</taxon>
        <taxon>Neopterygii</taxon>
        <taxon>Teleostei</taxon>
        <taxon>Neoteleostei</taxon>
        <taxon>Acanthomorphata</taxon>
        <taxon>Zeiogadaria</taxon>
        <taxon>Gadariae</taxon>
        <taxon>Gadiformes</taxon>
        <taxon>Gadoidei</taxon>
        <taxon>Gadidae</taxon>
        <taxon>Gadus</taxon>
    </lineage>
</organism>
<evidence type="ECO:0000313" key="2">
    <source>
        <dbReference type="Ensembl" id="ENSGMOP00000061361.1"/>
    </source>
</evidence>
<dbReference type="CDD" id="cd09076">
    <property type="entry name" value="L1-EN"/>
    <property type="match status" value="1"/>
</dbReference>